<feature type="compositionally biased region" description="Basic residues" evidence="6">
    <location>
        <begin position="97"/>
        <end position="108"/>
    </location>
</feature>
<proteinExistence type="inferred from homology"/>
<dbReference type="GO" id="GO:0022625">
    <property type="term" value="C:cytosolic large ribosomal subunit"/>
    <property type="evidence" value="ECO:0007669"/>
    <property type="project" value="InterPro"/>
</dbReference>
<dbReference type="InterPro" id="IPR036049">
    <property type="entry name" value="Ribosomal_uL29_sf"/>
</dbReference>
<dbReference type="GO" id="GO:0003735">
    <property type="term" value="F:structural constituent of ribosome"/>
    <property type="evidence" value="ECO:0007669"/>
    <property type="project" value="InterPro"/>
</dbReference>
<dbReference type="Gene3D" id="6.10.250.3450">
    <property type="match status" value="1"/>
</dbReference>
<evidence type="ECO:0000313" key="7">
    <source>
        <dbReference type="EMBL" id="KHJ89156.1"/>
    </source>
</evidence>
<comment type="similarity">
    <text evidence="1">Belongs to the universal ribosomal protein uL29 family.</text>
</comment>
<evidence type="ECO:0000256" key="2">
    <source>
        <dbReference type="ARBA" id="ARBA00022980"/>
    </source>
</evidence>
<dbReference type="GO" id="GO:0006412">
    <property type="term" value="P:translation"/>
    <property type="evidence" value="ECO:0007669"/>
    <property type="project" value="InterPro"/>
</dbReference>
<dbReference type="AlphaFoldDB" id="A0A0B1SZ49"/>
<dbReference type="CDD" id="cd00427">
    <property type="entry name" value="Ribosomal_L29_HIP"/>
    <property type="match status" value="1"/>
</dbReference>
<dbReference type="FunFam" id="6.10.250.3450:FF:000001">
    <property type="entry name" value="60S ribosomal protein L35"/>
    <property type="match status" value="1"/>
</dbReference>
<evidence type="ECO:0000313" key="8">
    <source>
        <dbReference type="Proteomes" id="UP000053660"/>
    </source>
</evidence>
<dbReference type="GO" id="GO:0000463">
    <property type="term" value="P:maturation of LSU-rRNA from tricistronic rRNA transcript (SSU-rRNA, 5.8S rRNA, LSU-rRNA)"/>
    <property type="evidence" value="ECO:0007669"/>
    <property type="project" value="InterPro"/>
</dbReference>
<dbReference type="FunFam" id="1.10.287.310:FF:000002">
    <property type="entry name" value="60S ribosomal protein L35"/>
    <property type="match status" value="1"/>
</dbReference>
<keyword evidence="3" id="KW-0687">Ribonucleoprotein</keyword>
<dbReference type="OrthoDB" id="528635at2759"/>
<dbReference type="Proteomes" id="UP000053660">
    <property type="component" value="Unassembled WGS sequence"/>
</dbReference>
<dbReference type="GO" id="GO:0003729">
    <property type="term" value="F:mRNA binding"/>
    <property type="evidence" value="ECO:0007669"/>
    <property type="project" value="TreeGrafter"/>
</dbReference>
<keyword evidence="8" id="KW-1185">Reference proteome</keyword>
<dbReference type="PANTHER" id="PTHR45722:SF2">
    <property type="entry name" value="LARGE RIBOSOMAL SUBUNIT PROTEIN UL29-RELATED"/>
    <property type="match status" value="1"/>
</dbReference>
<sequence>MSKVKVRDIRGKKKDELVKLLQEQKSELASLRVAKVTGGGAAKLHKIRVVAKNVARILTVIHQTQKQELRKLYACWNFKRVLRFFLQKSNYKPTDLRKKKTRAMRRQLTRHEKQLRTAKQRAKQRAFPPRLYAVKA</sequence>
<evidence type="ECO:0000256" key="6">
    <source>
        <dbReference type="SAM" id="MobiDB-lite"/>
    </source>
</evidence>
<evidence type="ECO:0000256" key="5">
    <source>
        <dbReference type="ARBA" id="ARBA00035334"/>
    </source>
</evidence>
<accession>A0A0B1SZ49</accession>
<dbReference type="PANTHER" id="PTHR45722">
    <property type="entry name" value="60S RIBOSOMAL PROTEIN L35"/>
    <property type="match status" value="1"/>
</dbReference>
<dbReference type="SUPFAM" id="SSF46561">
    <property type="entry name" value="Ribosomal protein L29 (L29p)"/>
    <property type="match status" value="1"/>
</dbReference>
<feature type="region of interest" description="Disordered" evidence="6">
    <location>
        <begin position="95"/>
        <end position="128"/>
    </location>
</feature>
<gene>
    <name evidence="7" type="ORF">OESDEN_11028</name>
</gene>
<evidence type="ECO:0000256" key="3">
    <source>
        <dbReference type="ARBA" id="ARBA00023274"/>
    </source>
</evidence>
<dbReference type="InterPro" id="IPR045059">
    <property type="entry name" value="Ribosomal_uL29_euk"/>
</dbReference>
<evidence type="ECO:0000256" key="1">
    <source>
        <dbReference type="ARBA" id="ARBA00009254"/>
    </source>
</evidence>
<keyword evidence="2 7" id="KW-0689">Ribosomal protein</keyword>
<dbReference type="EMBL" id="KN554631">
    <property type="protein sequence ID" value="KHJ89156.1"/>
    <property type="molecule type" value="Genomic_DNA"/>
</dbReference>
<dbReference type="HAMAP" id="MF_00374">
    <property type="entry name" value="Ribosomal_uL29"/>
    <property type="match status" value="1"/>
</dbReference>
<dbReference type="NCBIfam" id="TIGR00012">
    <property type="entry name" value="L29"/>
    <property type="match status" value="1"/>
</dbReference>
<name>A0A0B1SZ49_OESDE</name>
<protein>
    <recommendedName>
        <fullName evidence="4">Large ribosomal subunit protein uL29</fullName>
    </recommendedName>
    <alternativeName>
        <fullName evidence="5">60S ribosomal protein L35</fullName>
    </alternativeName>
</protein>
<reference evidence="7 8" key="1">
    <citation type="submission" date="2014-03" db="EMBL/GenBank/DDBJ databases">
        <title>Draft genome of the hookworm Oesophagostomum dentatum.</title>
        <authorList>
            <person name="Mitreva M."/>
        </authorList>
    </citation>
    <scope>NUCLEOTIDE SEQUENCE [LARGE SCALE GENOMIC DNA]</scope>
    <source>
        <strain evidence="7 8">OD-Hann</strain>
    </source>
</reference>
<dbReference type="Pfam" id="PF00831">
    <property type="entry name" value="Ribosomal_L29"/>
    <property type="match status" value="1"/>
</dbReference>
<dbReference type="Gene3D" id="1.10.287.310">
    <property type="match status" value="1"/>
</dbReference>
<dbReference type="InterPro" id="IPR001854">
    <property type="entry name" value="Ribosomal_uL29"/>
</dbReference>
<evidence type="ECO:0000256" key="4">
    <source>
        <dbReference type="ARBA" id="ARBA00035204"/>
    </source>
</evidence>
<organism evidence="7 8">
    <name type="scientific">Oesophagostomum dentatum</name>
    <name type="common">Nodular worm</name>
    <dbReference type="NCBI Taxonomy" id="61180"/>
    <lineage>
        <taxon>Eukaryota</taxon>
        <taxon>Metazoa</taxon>
        <taxon>Ecdysozoa</taxon>
        <taxon>Nematoda</taxon>
        <taxon>Chromadorea</taxon>
        <taxon>Rhabditida</taxon>
        <taxon>Rhabditina</taxon>
        <taxon>Rhabditomorpha</taxon>
        <taxon>Strongyloidea</taxon>
        <taxon>Strongylidae</taxon>
        <taxon>Oesophagostomum</taxon>
    </lineage>
</organism>